<protein>
    <submittedName>
        <fullName evidence="3">Amidohydrolase</fullName>
    </submittedName>
</protein>
<gene>
    <name evidence="3" type="ORF">L2737_00205</name>
</gene>
<dbReference type="RefSeq" id="WP_248954388.1">
    <property type="nucleotide sequence ID" value="NZ_JAKIKU010000001.1"/>
</dbReference>
<feature type="signal peptide" evidence="1">
    <location>
        <begin position="1"/>
        <end position="22"/>
    </location>
</feature>
<feature type="domain" description="Amidohydrolase 3" evidence="2">
    <location>
        <begin position="74"/>
        <end position="551"/>
    </location>
</feature>
<dbReference type="PANTHER" id="PTHR22642:SF2">
    <property type="entry name" value="PROTEIN LONG AFTER FAR-RED 3"/>
    <property type="match status" value="1"/>
</dbReference>
<dbReference type="Gene3D" id="3.20.20.140">
    <property type="entry name" value="Metal-dependent hydrolases"/>
    <property type="match status" value="1"/>
</dbReference>
<feature type="chain" id="PRO_5045169580" evidence="1">
    <location>
        <begin position="23"/>
        <end position="551"/>
    </location>
</feature>
<evidence type="ECO:0000313" key="3">
    <source>
        <dbReference type="EMBL" id="MCL1043760.1"/>
    </source>
</evidence>
<comment type="caution">
    <text evidence="3">The sequence shown here is derived from an EMBL/GenBank/DDBJ whole genome shotgun (WGS) entry which is preliminary data.</text>
</comment>
<dbReference type="Gene3D" id="3.10.310.70">
    <property type="match status" value="1"/>
</dbReference>
<dbReference type="Proteomes" id="UP001202134">
    <property type="component" value="Unassembled WGS sequence"/>
</dbReference>
<keyword evidence="4" id="KW-1185">Reference proteome</keyword>
<dbReference type="InterPro" id="IPR011059">
    <property type="entry name" value="Metal-dep_hydrolase_composite"/>
</dbReference>
<reference evidence="3 4" key="1">
    <citation type="submission" date="2022-01" db="EMBL/GenBank/DDBJ databases">
        <title>Whole genome-based taxonomy of the Shewanellaceae.</title>
        <authorList>
            <person name="Martin-Rodriguez A.J."/>
        </authorList>
    </citation>
    <scope>NUCLEOTIDE SEQUENCE [LARGE SCALE GENOMIC DNA]</scope>
    <source>
        <strain evidence="3 4">DSM 24955</strain>
    </source>
</reference>
<dbReference type="EMBL" id="JAKIKU010000001">
    <property type="protein sequence ID" value="MCL1043760.1"/>
    <property type="molecule type" value="Genomic_DNA"/>
</dbReference>
<dbReference type="InterPro" id="IPR033932">
    <property type="entry name" value="YtcJ-like"/>
</dbReference>
<evidence type="ECO:0000256" key="1">
    <source>
        <dbReference type="SAM" id="SignalP"/>
    </source>
</evidence>
<dbReference type="SUPFAM" id="SSF51338">
    <property type="entry name" value="Composite domain of metallo-dependent hydrolases"/>
    <property type="match status" value="1"/>
</dbReference>
<evidence type="ECO:0000259" key="2">
    <source>
        <dbReference type="Pfam" id="PF07969"/>
    </source>
</evidence>
<sequence>MINTYKKLLITCICLVSFPALSQSQLISNIHGYTVQDGNLIEFRALQFDGDTIEKIYTEQDNLPYKTEANINHIDGKGRTLLPGLIDAHGHVLSYGLSLMRAQLRDSESEQDAVSIVDKFRQQQSSLNWVQGRGWNQVLWPSKQFPTAASLDKIFPDTPVWLVRIDGHAGWANSAAMAVAGVDINSISPAGGEILRHKNGQPTGVFIDNAMSLITNNIPKLSIEEQQAVLETALTSLAELGLTSVHDAGIQSDTIAAYQALDLRSKMPIRVYGMIDAEDPEFDQLMAAGPYRIDTDKFRVSSVKISADGALGSRGAALIEDYSDLKGHKGLLLYSPQALGDKIEKAMKAGFQVNTHAIGDNANQIVLDHYQSLIANSNSRHLRHRIEHAQVLQLSDISRFVELNVIASMQATHATSDKNMAEDRVGNSRIKGAYAWRKLINAGAVIAAGSDFPIESPNPFYGLHASVTRQDHDNQPVDGWYRRESMTLTEALASFTTNAAFAGHQEKEIGQLKPGLKADFILIETDIFSAPVEDIWKTKVSETWVNGQRVH</sequence>
<evidence type="ECO:0000313" key="4">
    <source>
        <dbReference type="Proteomes" id="UP001202134"/>
    </source>
</evidence>
<dbReference type="Pfam" id="PF07969">
    <property type="entry name" value="Amidohydro_3"/>
    <property type="match status" value="1"/>
</dbReference>
<dbReference type="SUPFAM" id="SSF51556">
    <property type="entry name" value="Metallo-dependent hydrolases"/>
    <property type="match status" value="1"/>
</dbReference>
<keyword evidence="1" id="KW-0732">Signal</keyword>
<dbReference type="PANTHER" id="PTHR22642">
    <property type="entry name" value="IMIDAZOLONEPROPIONASE"/>
    <property type="match status" value="1"/>
</dbReference>
<name>A0ABT0KK38_9GAMM</name>
<dbReference type="CDD" id="cd01300">
    <property type="entry name" value="YtcJ_like"/>
    <property type="match status" value="1"/>
</dbReference>
<organism evidence="3 4">
    <name type="scientific">Shewanella electrodiphila</name>
    <dbReference type="NCBI Taxonomy" id="934143"/>
    <lineage>
        <taxon>Bacteria</taxon>
        <taxon>Pseudomonadati</taxon>
        <taxon>Pseudomonadota</taxon>
        <taxon>Gammaproteobacteria</taxon>
        <taxon>Alteromonadales</taxon>
        <taxon>Shewanellaceae</taxon>
        <taxon>Shewanella</taxon>
    </lineage>
</organism>
<accession>A0ABT0KK38</accession>
<dbReference type="InterPro" id="IPR032466">
    <property type="entry name" value="Metal_Hydrolase"/>
</dbReference>
<proteinExistence type="predicted"/>
<dbReference type="Gene3D" id="2.30.40.10">
    <property type="entry name" value="Urease, subunit C, domain 1"/>
    <property type="match status" value="1"/>
</dbReference>
<dbReference type="InterPro" id="IPR013108">
    <property type="entry name" value="Amidohydro_3"/>
</dbReference>